<comment type="similarity">
    <text evidence="2">Belongs to the FlgN family.</text>
</comment>
<dbReference type="SUPFAM" id="SSF140566">
    <property type="entry name" value="FlgN-like"/>
    <property type="match status" value="1"/>
</dbReference>
<evidence type="ECO:0000256" key="2">
    <source>
        <dbReference type="ARBA" id="ARBA00007703"/>
    </source>
</evidence>
<keyword evidence="3" id="KW-1005">Bacterial flagellum biogenesis</keyword>
<dbReference type="AlphaFoldDB" id="A0A6B2KW19"/>
<keyword evidence="5" id="KW-0282">Flagellum</keyword>
<dbReference type="Gene3D" id="1.20.58.300">
    <property type="entry name" value="FlgN-like"/>
    <property type="match status" value="1"/>
</dbReference>
<dbReference type="Pfam" id="PF05130">
    <property type="entry name" value="FlgN"/>
    <property type="match status" value="1"/>
</dbReference>
<proteinExistence type="inferred from homology"/>
<dbReference type="EMBL" id="JAAGAA010000018">
    <property type="protein sequence ID" value="NDV14219.1"/>
    <property type="molecule type" value="Genomic_DNA"/>
</dbReference>
<evidence type="ECO:0000313" key="6">
    <source>
        <dbReference type="Proteomes" id="UP000482578"/>
    </source>
</evidence>
<comment type="caution">
    <text evidence="5">The sequence shown here is derived from an EMBL/GenBank/DDBJ whole genome shotgun (WGS) entry which is preliminary data.</text>
</comment>
<evidence type="ECO:0000256" key="4">
    <source>
        <dbReference type="SAM" id="MobiDB-lite"/>
    </source>
</evidence>
<dbReference type="GO" id="GO:0044780">
    <property type="term" value="P:bacterial-type flagellum assembly"/>
    <property type="evidence" value="ECO:0007669"/>
    <property type="project" value="InterPro"/>
</dbReference>
<evidence type="ECO:0000256" key="3">
    <source>
        <dbReference type="ARBA" id="ARBA00022795"/>
    </source>
</evidence>
<sequence length="155" mass="16561">MSFDARFVACCDAERGLLERLAALLADEQRALLRLDGAPLIAIARDKEALLAELAAQGKARLALCGDAGLSTPDDIARWLPGVDAAVREAWLRLETALMRARTLNDANAETSRERAAMAETLLSEIRDTLRREAGYDRSGAQAAPAGSGRKLGSA</sequence>
<dbReference type="RefSeq" id="WP_163317879.1">
    <property type="nucleotide sequence ID" value="NZ_JAAGAA010000018.1"/>
</dbReference>
<reference evidence="5 6" key="1">
    <citation type="submission" date="2020-02" db="EMBL/GenBank/DDBJ databases">
        <authorList>
            <person name="Yang Z."/>
        </authorList>
    </citation>
    <scope>NUCLEOTIDE SEQUENCE [LARGE SCALE GENOMIC DNA]</scope>
    <source>
        <strain evidence="5 6">HX-7-9</strain>
    </source>
</reference>
<keyword evidence="6" id="KW-1185">Reference proteome</keyword>
<comment type="function">
    <text evidence="1">Required for the efficient initiation of filament assembly.</text>
</comment>
<evidence type="ECO:0000256" key="1">
    <source>
        <dbReference type="ARBA" id="ARBA00002397"/>
    </source>
</evidence>
<keyword evidence="5" id="KW-0966">Cell projection</keyword>
<gene>
    <name evidence="5" type="ORF">GZH52_15725</name>
</gene>
<dbReference type="Proteomes" id="UP000482578">
    <property type="component" value="Unassembled WGS sequence"/>
</dbReference>
<accession>A0A6B2KW19</accession>
<dbReference type="InterPro" id="IPR007809">
    <property type="entry name" value="FlgN-like"/>
</dbReference>
<protein>
    <submittedName>
        <fullName evidence="5">Flagellar protein FlgN</fullName>
    </submittedName>
</protein>
<feature type="region of interest" description="Disordered" evidence="4">
    <location>
        <begin position="133"/>
        <end position="155"/>
    </location>
</feature>
<keyword evidence="5" id="KW-0969">Cilium</keyword>
<name>A0A6B2KW19_9NEIS</name>
<dbReference type="InterPro" id="IPR036679">
    <property type="entry name" value="FlgN-like_sf"/>
</dbReference>
<organism evidence="5 6">
    <name type="scientific">Crenobacter caeni</name>
    <dbReference type="NCBI Taxonomy" id="2705474"/>
    <lineage>
        <taxon>Bacteria</taxon>
        <taxon>Pseudomonadati</taxon>
        <taxon>Pseudomonadota</taxon>
        <taxon>Betaproteobacteria</taxon>
        <taxon>Neisseriales</taxon>
        <taxon>Neisseriaceae</taxon>
        <taxon>Crenobacter</taxon>
    </lineage>
</organism>
<evidence type="ECO:0000313" key="5">
    <source>
        <dbReference type="EMBL" id="NDV14219.1"/>
    </source>
</evidence>